<gene>
    <name evidence="3" type="ORF">PL11_003650</name>
</gene>
<feature type="binding site" evidence="2">
    <location>
        <begin position="85"/>
        <end position="88"/>
    </location>
    <ligand>
        <name>substrate</name>
    </ligand>
</feature>
<dbReference type="Proteomes" id="UP000030361">
    <property type="component" value="Chromosome"/>
</dbReference>
<dbReference type="InterPro" id="IPR013078">
    <property type="entry name" value="His_Pase_superF_clade-1"/>
</dbReference>
<reference evidence="3 4" key="1">
    <citation type="journal article" date="2015" name="Genome Announc.">
        <title>Genome Sequence of Lactobacillus curieae CCTCC M 2011381T, a Novel Producer of Gamma-aminobutyric Acid.</title>
        <authorList>
            <person name="Wang Y."/>
            <person name="Wang Y."/>
            <person name="Lang C."/>
            <person name="Wei D."/>
            <person name="Xu P."/>
            <person name="Xie J."/>
        </authorList>
    </citation>
    <scope>NUCLEOTIDE SEQUENCE [LARGE SCALE GENOMIC DNA]</scope>
    <source>
        <strain evidence="3 4">CCTCC M 2011381</strain>
    </source>
</reference>
<dbReference type="AlphaFoldDB" id="A0A1S6QHJ7"/>
<dbReference type="Pfam" id="PF00300">
    <property type="entry name" value="His_Phos_1"/>
    <property type="match status" value="1"/>
</dbReference>
<dbReference type="SUPFAM" id="SSF53254">
    <property type="entry name" value="Phosphoglycerate mutase-like"/>
    <property type="match status" value="1"/>
</dbReference>
<sequence length="209" mass="23521">MTNFYFVRHGQTSANKAGLKQGTINSEITNLTEVGKSQANQLHDQLDIGFASLIVSSPLQRTVDTAAILNQNANLKTETDERLLEISYGEWDGQSNADLKDKFPEVFDPVLNDVLPEYASLANGETFQQVIYRAKQFMMDYAKQYPQGDIIAVTHGFTIKAAVLGATNNSDDLMAVEEPDNCSVTKITYDREHENYYVRYFNRVADSRF</sequence>
<feature type="active site" description="Proton donor/acceptor" evidence="1">
    <location>
        <position position="85"/>
    </location>
</feature>
<dbReference type="InterPro" id="IPR050275">
    <property type="entry name" value="PGM_Phosphatase"/>
</dbReference>
<dbReference type="CDD" id="cd07067">
    <property type="entry name" value="HP_PGM_like"/>
    <property type="match status" value="1"/>
</dbReference>
<dbReference type="KEGG" id="lcu:PL11_003650"/>
<feature type="active site" description="Tele-phosphohistidine intermediate" evidence="1">
    <location>
        <position position="9"/>
    </location>
</feature>
<organism evidence="3 4">
    <name type="scientific">Lentilactobacillus curieae</name>
    <dbReference type="NCBI Taxonomy" id="1138822"/>
    <lineage>
        <taxon>Bacteria</taxon>
        <taxon>Bacillati</taxon>
        <taxon>Bacillota</taxon>
        <taxon>Bacilli</taxon>
        <taxon>Lactobacillales</taxon>
        <taxon>Lactobacillaceae</taxon>
        <taxon>Lentilactobacillus</taxon>
    </lineage>
</organism>
<keyword evidence="4" id="KW-1185">Reference proteome</keyword>
<dbReference type="PANTHER" id="PTHR48100">
    <property type="entry name" value="BROAD-SPECIFICITY PHOSPHATASE YOR283W-RELATED"/>
    <property type="match status" value="1"/>
</dbReference>
<dbReference type="EMBL" id="CP018906">
    <property type="protein sequence ID" value="AQW21080.1"/>
    <property type="molecule type" value="Genomic_DNA"/>
</dbReference>
<dbReference type="eggNOG" id="COG0406">
    <property type="taxonomic scope" value="Bacteria"/>
</dbReference>
<dbReference type="GO" id="GO:0005737">
    <property type="term" value="C:cytoplasm"/>
    <property type="evidence" value="ECO:0007669"/>
    <property type="project" value="TreeGrafter"/>
</dbReference>
<protein>
    <submittedName>
        <fullName evidence="3">Fructose-2,6-bisphosphatase</fullName>
    </submittedName>
</protein>
<dbReference type="GO" id="GO:0016791">
    <property type="term" value="F:phosphatase activity"/>
    <property type="evidence" value="ECO:0007669"/>
    <property type="project" value="TreeGrafter"/>
</dbReference>
<feature type="binding site" evidence="2">
    <location>
        <position position="61"/>
    </location>
    <ligand>
        <name>substrate</name>
    </ligand>
</feature>
<dbReference type="SMART" id="SM00855">
    <property type="entry name" value="PGAM"/>
    <property type="match status" value="1"/>
</dbReference>
<dbReference type="RefSeq" id="WP_035166437.1">
    <property type="nucleotide sequence ID" value="NZ_CP018906.1"/>
</dbReference>
<dbReference type="InterPro" id="IPR029033">
    <property type="entry name" value="His_PPase_superfam"/>
</dbReference>
<dbReference type="Gene3D" id="3.40.50.1240">
    <property type="entry name" value="Phosphoglycerate mutase-like"/>
    <property type="match status" value="1"/>
</dbReference>
<name>A0A1S6QHJ7_9LACO</name>
<evidence type="ECO:0000256" key="1">
    <source>
        <dbReference type="PIRSR" id="PIRSR613078-1"/>
    </source>
</evidence>
<accession>A0A1S6QHJ7</accession>
<dbReference type="PANTHER" id="PTHR48100:SF1">
    <property type="entry name" value="HISTIDINE PHOSPHATASE FAMILY PROTEIN-RELATED"/>
    <property type="match status" value="1"/>
</dbReference>
<proteinExistence type="predicted"/>
<evidence type="ECO:0000256" key="2">
    <source>
        <dbReference type="PIRSR" id="PIRSR613078-2"/>
    </source>
</evidence>
<evidence type="ECO:0000313" key="3">
    <source>
        <dbReference type="EMBL" id="AQW21080.1"/>
    </source>
</evidence>
<evidence type="ECO:0000313" key="4">
    <source>
        <dbReference type="Proteomes" id="UP000030361"/>
    </source>
</evidence>
<feature type="binding site" evidence="2">
    <location>
        <begin position="8"/>
        <end position="15"/>
    </location>
    <ligand>
        <name>substrate</name>
    </ligand>
</feature>
<dbReference type="OrthoDB" id="9782128at2"/>